<evidence type="ECO:0000313" key="1">
    <source>
        <dbReference type="EMBL" id="KZP33977.1"/>
    </source>
</evidence>
<dbReference type="STRING" id="436010.A0A166WPU0"/>
<evidence type="ECO:0000313" key="2">
    <source>
        <dbReference type="Proteomes" id="UP000076532"/>
    </source>
</evidence>
<proteinExistence type="predicted"/>
<organism evidence="1 2">
    <name type="scientific">Athelia psychrophila</name>
    <dbReference type="NCBI Taxonomy" id="1759441"/>
    <lineage>
        <taxon>Eukaryota</taxon>
        <taxon>Fungi</taxon>
        <taxon>Dikarya</taxon>
        <taxon>Basidiomycota</taxon>
        <taxon>Agaricomycotina</taxon>
        <taxon>Agaricomycetes</taxon>
        <taxon>Agaricomycetidae</taxon>
        <taxon>Atheliales</taxon>
        <taxon>Atheliaceae</taxon>
        <taxon>Athelia</taxon>
    </lineage>
</organism>
<name>A0A166WPU0_9AGAM</name>
<accession>A0A166WPU0</accession>
<dbReference type="AlphaFoldDB" id="A0A166WPU0"/>
<protein>
    <submittedName>
        <fullName evidence="1">Uncharacterized protein</fullName>
    </submittedName>
</protein>
<dbReference type="Proteomes" id="UP000076532">
    <property type="component" value="Unassembled WGS sequence"/>
</dbReference>
<gene>
    <name evidence="1" type="ORF">FIBSPDRAFT_943066</name>
</gene>
<keyword evidence="2" id="KW-1185">Reference proteome</keyword>
<reference evidence="1 2" key="1">
    <citation type="journal article" date="2016" name="Mol. Biol. Evol.">
        <title>Comparative Genomics of Early-Diverging Mushroom-Forming Fungi Provides Insights into the Origins of Lignocellulose Decay Capabilities.</title>
        <authorList>
            <person name="Nagy L.G."/>
            <person name="Riley R."/>
            <person name="Tritt A."/>
            <person name="Adam C."/>
            <person name="Daum C."/>
            <person name="Floudas D."/>
            <person name="Sun H."/>
            <person name="Yadav J.S."/>
            <person name="Pangilinan J."/>
            <person name="Larsson K.H."/>
            <person name="Matsuura K."/>
            <person name="Barry K."/>
            <person name="Labutti K."/>
            <person name="Kuo R."/>
            <person name="Ohm R.A."/>
            <person name="Bhattacharya S.S."/>
            <person name="Shirouzu T."/>
            <person name="Yoshinaga Y."/>
            <person name="Martin F.M."/>
            <person name="Grigoriev I.V."/>
            <person name="Hibbett D.S."/>
        </authorList>
    </citation>
    <scope>NUCLEOTIDE SEQUENCE [LARGE SCALE GENOMIC DNA]</scope>
    <source>
        <strain evidence="1 2">CBS 109695</strain>
    </source>
</reference>
<dbReference type="EMBL" id="KV417481">
    <property type="protein sequence ID" value="KZP33977.1"/>
    <property type="molecule type" value="Genomic_DNA"/>
</dbReference>
<sequence>MTLHVLSAIVGVKPPNKDPQWDILMHVVERRLKEAPTESPPHFTFLAMQTEGYSAIDKRGFVTRGMHQAVMRSAMLKVVDADAAATRDIRGQKGWRKSSKPQSRVFSEIAIAR</sequence>